<name>A0ABD2ZZR6_9GENT</name>
<dbReference type="PANTHER" id="PTHR45763">
    <property type="entry name" value="HYDROLASE, ALPHA/BETA FOLD FAMILY PROTEIN, EXPRESSED-RELATED"/>
    <property type="match status" value="1"/>
</dbReference>
<dbReference type="Pfam" id="PF12697">
    <property type="entry name" value="Abhydrolase_6"/>
    <property type="match status" value="1"/>
</dbReference>
<feature type="domain" description="AB hydrolase-1" evidence="1">
    <location>
        <begin position="67"/>
        <end position="324"/>
    </location>
</feature>
<sequence length="341" mass="38838">MLQTIIAVLLFIGLLAWLFKVIRPPPPRICGFPGGPPITGPRIKLRDGRHLAYKEHGVPKELAKYKIVLVHGFASSRHEAAIATAEAVQERRVYLVSFDRPGYGESDPDPKRSFLSVALDIEELADQLELGSKFYVMGFSIGGQVVWGCLNYISHRLAGAALIAPVINYWWRSFPSNLSTEEYYQQLVEDQWALRVAHYIPWLTYWWNTQKFFPCASAISGRAKLSPQDIEIVSKLENRQAQREYVTQQGEFESFHRELMIAFGKCEFDPMDLKNPFTHGEGSVHLWHGVEDAIVPVSLQRYIVEKLPWIHYHEMPDAGHFLTFADGMKEAILKALLIGDE</sequence>
<dbReference type="InterPro" id="IPR029058">
    <property type="entry name" value="AB_hydrolase_fold"/>
</dbReference>
<proteinExistence type="predicted"/>
<protein>
    <recommendedName>
        <fullName evidence="1">AB hydrolase-1 domain-containing protein</fullName>
    </recommendedName>
</protein>
<gene>
    <name evidence="2" type="ORF">ACH5RR_016486</name>
</gene>
<dbReference type="InterPro" id="IPR000073">
    <property type="entry name" value="AB_hydrolase_1"/>
</dbReference>
<dbReference type="EMBL" id="JBJUIK010000007">
    <property type="protein sequence ID" value="KAL3523652.1"/>
    <property type="molecule type" value="Genomic_DNA"/>
</dbReference>
<dbReference type="AlphaFoldDB" id="A0ABD2ZZR6"/>
<accession>A0ABD2ZZR6</accession>
<reference evidence="2 3" key="1">
    <citation type="submission" date="2024-11" db="EMBL/GenBank/DDBJ databases">
        <title>A near-complete genome assembly of Cinchona calisaya.</title>
        <authorList>
            <person name="Lian D.C."/>
            <person name="Zhao X.W."/>
            <person name="Wei L."/>
        </authorList>
    </citation>
    <scope>NUCLEOTIDE SEQUENCE [LARGE SCALE GENOMIC DNA]</scope>
    <source>
        <tissue evidence="2">Nenye</tissue>
    </source>
</reference>
<dbReference type="PANTHER" id="PTHR45763:SF61">
    <property type="entry name" value="AB HYDROLASE-1 DOMAIN-CONTAINING PROTEIN"/>
    <property type="match status" value="1"/>
</dbReference>
<dbReference type="Proteomes" id="UP001630127">
    <property type="component" value="Unassembled WGS sequence"/>
</dbReference>
<evidence type="ECO:0000259" key="1">
    <source>
        <dbReference type="Pfam" id="PF12697"/>
    </source>
</evidence>
<keyword evidence="3" id="KW-1185">Reference proteome</keyword>
<dbReference type="SUPFAM" id="SSF53474">
    <property type="entry name" value="alpha/beta-Hydrolases"/>
    <property type="match status" value="1"/>
</dbReference>
<organism evidence="2 3">
    <name type="scientific">Cinchona calisaya</name>
    <dbReference type="NCBI Taxonomy" id="153742"/>
    <lineage>
        <taxon>Eukaryota</taxon>
        <taxon>Viridiplantae</taxon>
        <taxon>Streptophyta</taxon>
        <taxon>Embryophyta</taxon>
        <taxon>Tracheophyta</taxon>
        <taxon>Spermatophyta</taxon>
        <taxon>Magnoliopsida</taxon>
        <taxon>eudicotyledons</taxon>
        <taxon>Gunneridae</taxon>
        <taxon>Pentapetalae</taxon>
        <taxon>asterids</taxon>
        <taxon>lamiids</taxon>
        <taxon>Gentianales</taxon>
        <taxon>Rubiaceae</taxon>
        <taxon>Cinchonoideae</taxon>
        <taxon>Cinchoneae</taxon>
        <taxon>Cinchona</taxon>
    </lineage>
</organism>
<dbReference type="GO" id="GO:0016787">
    <property type="term" value="F:hydrolase activity"/>
    <property type="evidence" value="ECO:0007669"/>
    <property type="project" value="UniProtKB-ARBA"/>
</dbReference>
<dbReference type="FunFam" id="3.40.50.1820:FF:000270">
    <property type="entry name" value="Alpha/beta-Hydrolases superfamily protein"/>
    <property type="match status" value="1"/>
</dbReference>
<evidence type="ECO:0000313" key="2">
    <source>
        <dbReference type="EMBL" id="KAL3523652.1"/>
    </source>
</evidence>
<comment type="caution">
    <text evidence="2">The sequence shown here is derived from an EMBL/GenBank/DDBJ whole genome shotgun (WGS) entry which is preliminary data.</text>
</comment>
<evidence type="ECO:0000313" key="3">
    <source>
        <dbReference type="Proteomes" id="UP001630127"/>
    </source>
</evidence>
<dbReference type="Gene3D" id="3.40.50.1820">
    <property type="entry name" value="alpha/beta hydrolase"/>
    <property type="match status" value="1"/>
</dbReference>